<dbReference type="EMBL" id="CP117683">
    <property type="protein sequence ID" value="WDC91471.1"/>
    <property type="molecule type" value="Genomic_DNA"/>
</dbReference>
<reference evidence="1 3" key="1">
    <citation type="submission" date="2018-07" db="EMBL/GenBank/DDBJ databases">
        <title>Lactobacillus curvatus genome sequence.</title>
        <authorList>
            <person name="Prechtl R."/>
        </authorList>
    </citation>
    <scope>NUCLEOTIDE SEQUENCE [LARGE SCALE GENOMIC DNA]</scope>
    <source>
        <strain evidence="1 3">TMW 1.1928</strain>
    </source>
</reference>
<name>A0A221RYV0_LATCU</name>
<sequence length="244" mass="27508">MFTAQPAIANVDLTAPRMIVDDPRIPMSYQALCQTTNGGFLTNFSLPTSEPTSDGLADVECHYLAGIAHNGEAVIQAPDLPDYLVPFSQHQQQYFVFDCQQASAEPPIRYIDTEVDQWLTVADSLDSFLEQLGPKVIDLNPDNELTPLQRNHYLLVAQGAQLDTLLARYEADADKEWLFDWLLYFAEHGTPAQQASALTAYDTQRLYFKRQLPRAKDAQLTALFEQLPHLKDAYHAHQQAWSPL</sequence>
<dbReference type="Pfam" id="PF14568">
    <property type="entry name" value="SUKH_6"/>
    <property type="match status" value="1"/>
</dbReference>
<proteinExistence type="predicted"/>
<evidence type="ECO:0000313" key="1">
    <source>
        <dbReference type="EMBL" id="AXN35231.1"/>
    </source>
</evidence>
<organism evidence="1 3">
    <name type="scientific">Latilactobacillus curvatus</name>
    <name type="common">Lactobacillus curvatus</name>
    <dbReference type="NCBI Taxonomy" id="28038"/>
    <lineage>
        <taxon>Bacteria</taxon>
        <taxon>Bacillati</taxon>
        <taxon>Bacillota</taxon>
        <taxon>Bacilli</taxon>
        <taxon>Lactobacillales</taxon>
        <taxon>Lactobacillaceae</taxon>
        <taxon>Latilactobacillus</taxon>
    </lineage>
</organism>
<reference evidence="2" key="2">
    <citation type="submission" date="2023-02" db="EMBL/GenBank/DDBJ databases">
        <title>Complete genome sequence of Lactobacillus curvatus CACC879 isolated from Pig feces.</title>
        <authorList>
            <person name="Park S."/>
            <person name="Park M.A."/>
            <person name="Kim D.-H."/>
            <person name="Kim Y."/>
        </authorList>
    </citation>
    <scope>NUCLEOTIDE SEQUENCE</scope>
    <source>
        <strain evidence="2">CACC879</strain>
    </source>
</reference>
<evidence type="ECO:0000313" key="3">
    <source>
        <dbReference type="Proteomes" id="UP000257607"/>
    </source>
</evidence>
<protein>
    <submittedName>
        <fullName evidence="1">SMI1/KNR4 family protein</fullName>
    </submittedName>
</protein>
<dbReference type="Gene3D" id="3.40.1580.10">
    <property type="entry name" value="SMI1/KNR4-like"/>
    <property type="match status" value="1"/>
</dbReference>
<dbReference type="Proteomes" id="UP001215533">
    <property type="component" value="Chromosome"/>
</dbReference>
<accession>A0A221RYV0</accession>
<dbReference type="SUPFAM" id="SSF160631">
    <property type="entry name" value="SMI1/KNR4-like"/>
    <property type="match status" value="1"/>
</dbReference>
<dbReference type="InterPro" id="IPR037883">
    <property type="entry name" value="Knr4/Smi1-like_sf"/>
</dbReference>
<dbReference type="EMBL" id="CP031003">
    <property type="protein sequence ID" value="AXN35231.1"/>
    <property type="molecule type" value="Genomic_DNA"/>
</dbReference>
<dbReference type="GeneID" id="49611046"/>
<dbReference type="AlphaFoldDB" id="A0A221RYV0"/>
<evidence type="ECO:0000313" key="2">
    <source>
        <dbReference type="EMBL" id="WDC91471.1"/>
    </source>
</evidence>
<gene>
    <name evidence="1" type="ORF">DT351_02145</name>
    <name evidence="2" type="ORF">PSR33_04510</name>
</gene>
<dbReference type="RefSeq" id="WP_004270631.1">
    <property type="nucleotide sequence ID" value="NZ_BJOQ01000017.1"/>
</dbReference>
<dbReference type="Proteomes" id="UP000257607">
    <property type="component" value="Chromosome"/>
</dbReference>